<evidence type="ECO:0000256" key="1">
    <source>
        <dbReference type="SAM" id="MobiDB-lite"/>
    </source>
</evidence>
<reference evidence="2 3" key="1">
    <citation type="submission" date="2010-12" db="EMBL/GenBank/DDBJ databases">
        <title>Whole genome sequence of Acidiphilium multivorum AIU301.</title>
        <authorList>
            <person name="Narita-Yamada S."/>
            <person name="Nakamura S."/>
            <person name="Ito N."/>
            <person name="Takarada H."/>
            <person name="Katano Y."/>
            <person name="Nakazawa H."/>
            <person name="Hosoyama A."/>
            <person name="Yamada R."/>
            <person name="Fujita N."/>
        </authorList>
    </citation>
    <scope>NUCLEOTIDE SEQUENCE [LARGE SCALE GENOMIC DNA]</scope>
    <source>
        <strain evidence="3">DSM 11245 / JCM 8867 / AIU301</strain>
        <plasmid evidence="2 3">pACMV2</plasmid>
    </source>
</reference>
<feature type="compositionally biased region" description="Low complexity" evidence="1">
    <location>
        <begin position="40"/>
        <end position="55"/>
    </location>
</feature>
<keyword evidence="2" id="KW-0614">Plasmid</keyword>
<dbReference type="KEGG" id="amv:ACMV_P2_00500"/>
<accession>F0J7R3</accession>
<feature type="compositionally biased region" description="Basic and acidic residues" evidence="1">
    <location>
        <begin position="59"/>
        <end position="71"/>
    </location>
</feature>
<dbReference type="HOGENOM" id="CLU_2730773_0_0_5"/>
<dbReference type="AlphaFoldDB" id="F0J7R3"/>
<feature type="region of interest" description="Disordered" evidence="1">
    <location>
        <begin position="32"/>
        <end position="71"/>
    </location>
</feature>
<keyword evidence="3" id="KW-1185">Reference proteome</keyword>
<name>F0J7R3_ACIMA</name>
<sequence>MIKSHRDLPHLVFPHLLPGFAASRARARVLPVAPVGPQGSSGRSLRLPSGGLRPSFPVDYRDDKNEGEPQS</sequence>
<protein>
    <submittedName>
        <fullName evidence="2">Uncharacterized protein</fullName>
    </submittedName>
</protein>
<evidence type="ECO:0000313" key="2">
    <source>
        <dbReference type="EMBL" id="BAJ83130.1"/>
    </source>
</evidence>
<evidence type="ECO:0000313" key="3">
    <source>
        <dbReference type="Proteomes" id="UP000007100"/>
    </source>
</evidence>
<dbReference type="Proteomes" id="UP000007100">
    <property type="component" value="Plasmid pACMV2"/>
</dbReference>
<gene>
    <name evidence="2" type="ordered locus">ACMV_P2_00500</name>
</gene>
<dbReference type="EMBL" id="AP012037">
    <property type="protein sequence ID" value="BAJ83130.1"/>
    <property type="molecule type" value="Genomic_DNA"/>
</dbReference>
<proteinExistence type="predicted"/>
<organism evidence="2 3">
    <name type="scientific">Acidiphilium multivorum (strain DSM 11245 / JCM 8867 / NBRC 100883 / AIU 301)</name>
    <dbReference type="NCBI Taxonomy" id="926570"/>
    <lineage>
        <taxon>Bacteria</taxon>
        <taxon>Pseudomonadati</taxon>
        <taxon>Pseudomonadota</taxon>
        <taxon>Alphaproteobacteria</taxon>
        <taxon>Acetobacterales</taxon>
        <taxon>Acidocellaceae</taxon>
        <taxon>Acidiphilium</taxon>
    </lineage>
</organism>
<geneLocation type="plasmid" evidence="2 3">
    <name>pACMV2</name>
</geneLocation>